<gene>
    <name evidence="1" type="ORF">GIB67_011801</name>
</gene>
<proteinExistence type="predicted"/>
<dbReference type="Proteomes" id="UP000541444">
    <property type="component" value="Unassembled WGS sequence"/>
</dbReference>
<dbReference type="EMBL" id="JACGCM010000452">
    <property type="protein sequence ID" value="KAF6171904.1"/>
    <property type="molecule type" value="Genomic_DNA"/>
</dbReference>
<keyword evidence="2" id="KW-1185">Reference proteome</keyword>
<reference evidence="1 2" key="1">
    <citation type="journal article" date="2020" name="IScience">
        <title>Genome Sequencing of the Endangered Kingdonia uniflora (Circaeasteraceae, Ranunculales) Reveals Potential Mechanisms of Evolutionary Specialization.</title>
        <authorList>
            <person name="Sun Y."/>
            <person name="Deng T."/>
            <person name="Zhang A."/>
            <person name="Moore M.J."/>
            <person name="Landis J.B."/>
            <person name="Lin N."/>
            <person name="Zhang H."/>
            <person name="Zhang X."/>
            <person name="Huang J."/>
            <person name="Zhang X."/>
            <person name="Sun H."/>
            <person name="Wang H."/>
        </authorList>
    </citation>
    <scope>NUCLEOTIDE SEQUENCE [LARGE SCALE GENOMIC DNA]</scope>
    <source>
        <strain evidence="1">TB1705</strain>
        <tissue evidence="1">Leaf</tissue>
    </source>
</reference>
<accession>A0A7J7NY88</accession>
<protein>
    <submittedName>
        <fullName evidence="1">Uncharacterized protein</fullName>
    </submittedName>
</protein>
<evidence type="ECO:0000313" key="2">
    <source>
        <dbReference type="Proteomes" id="UP000541444"/>
    </source>
</evidence>
<name>A0A7J7NY88_9MAGN</name>
<evidence type="ECO:0000313" key="1">
    <source>
        <dbReference type="EMBL" id="KAF6171904.1"/>
    </source>
</evidence>
<comment type="caution">
    <text evidence="1">The sequence shown here is derived from an EMBL/GenBank/DDBJ whole genome shotgun (WGS) entry which is preliminary data.</text>
</comment>
<organism evidence="1 2">
    <name type="scientific">Kingdonia uniflora</name>
    <dbReference type="NCBI Taxonomy" id="39325"/>
    <lineage>
        <taxon>Eukaryota</taxon>
        <taxon>Viridiplantae</taxon>
        <taxon>Streptophyta</taxon>
        <taxon>Embryophyta</taxon>
        <taxon>Tracheophyta</taxon>
        <taxon>Spermatophyta</taxon>
        <taxon>Magnoliopsida</taxon>
        <taxon>Ranunculales</taxon>
        <taxon>Circaeasteraceae</taxon>
        <taxon>Kingdonia</taxon>
    </lineage>
</organism>
<sequence length="86" mass="9403">MDILKFPYEEGFDGVLSKWTVERTSATGKSNSYISRGHDVAEGMNASKCCNAIKQVSVSGFCEDVNRDDATGFILGSKTSFHLNMT</sequence>
<dbReference type="AlphaFoldDB" id="A0A7J7NY88"/>